<accession>A0A9W8LQW7</accession>
<dbReference type="Proteomes" id="UP001140094">
    <property type="component" value="Unassembled WGS sequence"/>
</dbReference>
<evidence type="ECO:0000256" key="8">
    <source>
        <dbReference type="ARBA" id="ARBA00023136"/>
    </source>
</evidence>
<organism evidence="12 13">
    <name type="scientific">Coemansia guatemalensis</name>
    <dbReference type="NCBI Taxonomy" id="2761395"/>
    <lineage>
        <taxon>Eukaryota</taxon>
        <taxon>Fungi</taxon>
        <taxon>Fungi incertae sedis</taxon>
        <taxon>Zoopagomycota</taxon>
        <taxon>Kickxellomycotina</taxon>
        <taxon>Kickxellomycetes</taxon>
        <taxon>Kickxellales</taxon>
        <taxon>Kickxellaceae</taxon>
        <taxon>Coemansia</taxon>
    </lineage>
</organism>
<evidence type="ECO:0000256" key="5">
    <source>
        <dbReference type="ARBA" id="ARBA00022787"/>
    </source>
</evidence>
<comment type="subcellular location">
    <subcellularLocation>
        <location evidence="1">Mitochondrion outer membrane</location>
        <topology evidence="1">Single-pass membrane protein</topology>
    </subcellularLocation>
</comment>
<reference evidence="12" key="1">
    <citation type="submission" date="2022-07" db="EMBL/GenBank/DDBJ databases">
        <title>Phylogenomic reconstructions and comparative analyses of Kickxellomycotina fungi.</title>
        <authorList>
            <person name="Reynolds N.K."/>
            <person name="Stajich J.E."/>
            <person name="Barry K."/>
            <person name="Grigoriev I.V."/>
            <person name="Crous P."/>
            <person name="Smith M.E."/>
        </authorList>
    </citation>
    <scope>NUCLEOTIDE SEQUENCE</scope>
    <source>
        <strain evidence="12">NRRL 1565</strain>
    </source>
</reference>
<name>A0A9W8LQW7_9FUNG</name>
<keyword evidence="5 9" id="KW-1000">Mitochondrion outer membrane</keyword>
<comment type="function">
    <text evidence="9">Has a role in mitochondrial fission.</text>
</comment>
<keyword evidence="6 11" id="KW-1133">Transmembrane helix</keyword>
<protein>
    <recommendedName>
        <fullName evidence="3 9">Mitochondrial fission 1 protein</fullName>
    </recommendedName>
</protein>
<evidence type="ECO:0000313" key="13">
    <source>
        <dbReference type="Proteomes" id="UP001140094"/>
    </source>
</evidence>
<gene>
    <name evidence="12" type="primary">FIS1</name>
    <name evidence="12" type="ORF">H4R20_005328</name>
</gene>
<evidence type="ECO:0000256" key="11">
    <source>
        <dbReference type="SAM" id="Phobius"/>
    </source>
</evidence>
<evidence type="ECO:0000256" key="1">
    <source>
        <dbReference type="ARBA" id="ARBA00004572"/>
    </source>
</evidence>
<dbReference type="PANTHER" id="PTHR13247:SF0">
    <property type="entry name" value="MITOCHONDRIAL FISSION 1 PROTEIN"/>
    <property type="match status" value="1"/>
</dbReference>
<evidence type="ECO:0000256" key="7">
    <source>
        <dbReference type="ARBA" id="ARBA00023128"/>
    </source>
</evidence>
<keyword evidence="10" id="KW-0802">TPR repeat</keyword>
<evidence type="ECO:0000313" key="12">
    <source>
        <dbReference type="EMBL" id="KAJ2797057.1"/>
    </source>
</evidence>
<dbReference type="InterPro" id="IPR011990">
    <property type="entry name" value="TPR-like_helical_dom_sf"/>
</dbReference>
<keyword evidence="8 9" id="KW-0472">Membrane</keyword>
<sequence>MSDGYLPYAADAEQSLSADELLVLQRQYERELPQARIQTKFNYAWGLIKSPNKREQRLGVSLMHDIYNEKAERKRECLYYLAIGYYKMGEYSNARVHIEQLLALEPNNAQARSLRELIDEKVARDGMIGLAVSGGAVALLGIVAAAIFKKRSN</sequence>
<dbReference type="InterPro" id="IPR016543">
    <property type="entry name" value="Fis1"/>
</dbReference>
<dbReference type="GO" id="GO:0016559">
    <property type="term" value="P:peroxisome fission"/>
    <property type="evidence" value="ECO:0007669"/>
    <property type="project" value="TreeGrafter"/>
</dbReference>
<dbReference type="GO" id="GO:0005778">
    <property type="term" value="C:peroxisomal membrane"/>
    <property type="evidence" value="ECO:0007669"/>
    <property type="project" value="TreeGrafter"/>
</dbReference>
<dbReference type="EMBL" id="JANBUO010001727">
    <property type="protein sequence ID" value="KAJ2797057.1"/>
    <property type="molecule type" value="Genomic_DNA"/>
</dbReference>
<dbReference type="Pfam" id="PF14853">
    <property type="entry name" value="Fis1_TPR_C"/>
    <property type="match status" value="1"/>
</dbReference>
<feature type="transmembrane region" description="Helical" evidence="11">
    <location>
        <begin position="127"/>
        <end position="148"/>
    </location>
</feature>
<comment type="caution">
    <text evidence="12">The sequence shown here is derived from an EMBL/GenBank/DDBJ whole genome shotgun (WGS) entry which is preliminary data.</text>
</comment>
<dbReference type="InterPro" id="IPR028058">
    <property type="entry name" value="Fis1_TPR_N"/>
</dbReference>
<dbReference type="OrthoDB" id="421154at2759"/>
<dbReference type="GO" id="GO:0000422">
    <property type="term" value="P:autophagy of mitochondrion"/>
    <property type="evidence" value="ECO:0007669"/>
    <property type="project" value="TreeGrafter"/>
</dbReference>
<dbReference type="InterPro" id="IPR028061">
    <property type="entry name" value="Fis1_TPR_C"/>
</dbReference>
<dbReference type="SMART" id="SM00028">
    <property type="entry name" value="TPR"/>
    <property type="match status" value="1"/>
</dbReference>
<dbReference type="CDD" id="cd12212">
    <property type="entry name" value="Fis1"/>
    <property type="match status" value="1"/>
</dbReference>
<evidence type="ECO:0000256" key="10">
    <source>
        <dbReference type="PROSITE-ProRule" id="PRU00339"/>
    </source>
</evidence>
<evidence type="ECO:0000256" key="9">
    <source>
        <dbReference type="PIRNR" id="PIRNR008835"/>
    </source>
</evidence>
<dbReference type="GO" id="GO:0005741">
    <property type="term" value="C:mitochondrial outer membrane"/>
    <property type="evidence" value="ECO:0007669"/>
    <property type="project" value="UniProtKB-SubCell"/>
</dbReference>
<comment type="domain">
    <text evidence="9">The C-terminus is required for mitochondrial localization, while the N-terminus is necessary for mitochondrial fission.</text>
</comment>
<evidence type="ECO:0000256" key="2">
    <source>
        <dbReference type="ARBA" id="ARBA00008937"/>
    </source>
</evidence>
<dbReference type="PANTHER" id="PTHR13247">
    <property type="entry name" value="TETRATRICOPEPTIDE REPEAT PROTEIN 11 TPR REPEAT PROTEIN 11"/>
    <property type="match status" value="1"/>
</dbReference>
<dbReference type="AlphaFoldDB" id="A0A9W8LQW7"/>
<dbReference type="InterPro" id="IPR033745">
    <property type="entry name" value="Fis1_cytosol"/>
</dbReference>
<keyword evidence="7 9" id="KW-0496">Mitochondrion</keyword>
<keyword evidence="13" id="KW-1185">Reference proteome</keyword>
<dbReference type="Gene3D" id="1.25.40.10">
    <property type="entry name" value="Tetratricopeptide repeat domain"/>
    <property type="match status" value="1"/>
</dbReference>
<evidence type="ECO:0000256" key="6">
    <source>
        <dbReference type="ARBA" id="ARBA00022989"/>
    </source>
</evidence>
<evidence type="ECO:0000256" key="4">
    <source>
        <dbReference type="ARBA" id="ARBA00022692"/>
    </source>
</evidence>
<dbReference type="SUPFAM" id="SSF48452">
    <property type="entry name" value="TPR-like"/>
    <property type="match status" value="1"/>
</dbReference>
<dbReference type="PROSITE" id="PS50005">
    <property type="entry name" value="TPR"/>
    <property type="match status" value="1"/>
</dbReference>
<comment type="similarity">
    <text evidence="2 9">Belongs to the FIS1 family.</text>
</comment>
<evidence type="ECO:0000256" key="3">
    <source>
        <dbReference type="ARBA" id="ARBA00014314"/>
    </source>
</evidence>
<dbReference type="InterPro" id="IPR019734">
    <property type="entry name" value="TPR_rpt"/>
</dbReference>
<dbReference type="GO" id="GO:0000266">
    <property type="term" value="P:mitochondrial fission"/>
    <property type="evidence" value="ECO:0007669"/>
    <property type="project" value="UniProtKB-UniRule"/>
</dbReference>
<keyword evidence="4 11" id="KW-0812">Transmembrane</keyword>
<dbReference type="Pfam" id="PF14852">
    <property type="entry name" value="Fis1_TPR_N"/>
    <property type="match status" value="1"/>
</dbReference>
<dbReference type="PIRSF" id="PIRSF008835">
    <property type="entry name" value="TPR_repeat_11_Fis1"/>
    <property type="match status" value="1"/>
</dbReference>
<proteinExistence type="inferred from homology"/>
<feature type="repeat" description="TPR" evidence="10">
    <location>
        <begin position="75"/>
        <end position="108"/>
    </location>
</feature>